<dbReference type="AlphaFoldDB" id="A0A8S0VH36"/>
<dbReference type="Proteomes" id="UP000594638">
    <property type="component" value="Unassembled WGS sequence"/>
</dbReference>
<evidence type="ECO:0000313" key="3">
    <source>
        <dbReference type="Proteomes" id="UP000594638"/>
    </source>
</evidence>
<proteinExistence type="predicted"/>
<gene>
    <name evidence="2" type="ORF">OLEA9_A051955</name>
</gene>
<evidence type="ECO:0000256" key="1">
    <source>
        <dbReference type="SAM" id="MobiDB-lite"/>
    </source>
</evidence>
<accession>A0A8S0VH36</accession>
<dbReference type="Gramene" id="OE9A051955T1">
    <property type="protein sequence ID" value="OE9A051955C1"/>
    <property type="gene ID" value="OE9A051955"/>
</dbReference>
<dbReference type="EMBL" id="CACTIH010009378">
    <property type="protein sequence ID" value="CAA3030530.1"/>
    <property type="molecule type" value="Genomic_DNA"/>
</dbReference>
<organism evidence="2 3">
    <name type="scientific">Olea europaea subsp. europaea</name>
    <dbReference type="NCBI Taxonomy" id="158383"/>
    <lineage>
        <taxon>Eukaryota</taxon>
        <taxon>Viridiplantae</taxon>
        <taxon>Streptophyta</taxon>
        <taxon>Embryophyta</taxon>
        <taxon>Tracheophyta</taxon>
        <taxon>Spermatophyta</taxon>
        <taxon>Magnoliopsida</taxon>
        <taxon>eudicotyledons</taxon>
        <taxon>Gunneridae</taxon>
        <taxon>Pentapetalae</taxon>
        <taxon>asterids</taxon>
        <taxon>lamiids</taxon>
        <taxon>Lamiales</taxon>
        <taxon>Oleaceae</taxon>
        <taxon>Oleeae</taxon>
        <taxon>Olea</taxon>
    </lineage>
</organism>
<evidence type="ECO:0000313" key="2">
    <source>
        <dbReference type="EMBL" id="CAA3030530.1"/>
    </source>
</evidence>
<feature type="region of interest" description="Disordered" evidence="1">
    <location>
        <begin position="61"/>
        <end position="84"/>
    </location>
</feature>
<keyword evidence="3" id="KW-1185">Reference proteome</keyword>
<protein>
    <submittedName>
        <fullName evidence="2">Uncharacterized protein</fullName>
    </submittedName>
</protein>
<reference evidence="2 3" key="1">
    <citation type="submission" date="2019-12" db="EMBL/GenBank/DDBJ databases">
        <authorList>
            <person name="Alioto T."/>
            <person name="Alioto T."/>
            <person name="Gomez Garrido J."/>
        </authorList>
    </citation>
    <scope>NUCLEOTIDE SEQUENCE [LARGE SCALE GENOMIC DNA]</scope>
</reference>
<comment type="caution">
    <text evidence="2">The sequence shown here is derived from an EMBL/GenBank/DDBJ whole genome shotgun (WGS) entry which is preliminary data.</text>
</comment>
<sequence>MIGLTKVRHEVLERDRLKLVNHDPLADKIDYLLEDDTLDLANVKGLEEFKTSFDPSALLDNVHKKAKGPKSKAPTTTSSKGKKRAREAARLIMVDLGQGSQNPTLPRQPTPQQEVRVRTPYYGSDLLVDDDDHMPTKSLEEYVDCALIQGIVDKFEKEVEMNEGVRTLELLTLKAKTLGRSITSEKRRKRT</sequence>
<name>A0A8S0VH36_OLEEU</name>